<feature type="region of interest" description="Disordered" evidence="1">
    <location>
        <begin position="140"/>
        <end position="162"/>
    </location>
</feature>
<feature type="compositionally biased region" description="Low complexity" evidence="1">
    <location>
        <begin position="145"/>
        <end position="158"/>
    </location>
</feature>
<reference evidence="3" key="1">
    <citation type="submission" date="2022-11" db="UniProtKB">
        <authorList>
            <consortium name="WormBaseParasite"/>
        </authorList>
    </citation>
    <scope>IDENTIFICATION</scope>
</reference>
<proteinExistence type="predicted"/>
<organism evidence="2 3">
    <name type="scientific">Ditylenchus dipsaci</name>
    <dbReference type="NCBI Taxonomy" id="166011"/>
    <lineage>
        <taxon>Eukaryota</taxon>
        <taxon>Metazoa</taxon>
        <taxon>Ecdysozoa</taxon>
        <taxon>Nematoda</taxon>
        <taxon>Chromadorea</taxon>
        <taxon>Rhabditida</taxon>
        <taxon>Tylenchina</taxon>
        <taxon>Tylenchomorpha</taxon>
        <taxon>Sphaerularioidea</taxon>
        <taxon>Anguinidae</taxon>
        <taxon>Anguininae</taxon>
        <taxon>Ditylenchus</taxon>
    </lineage>
</organism>
<feature type="region of interest" description="Disordered" evidence="1">
    <location>
        <begin position="55"/>
        <end position="77"/>
    </location>
</feature>
<dbReference type="AlphaFoldDB" id="A0A915E6R2"/>
<name>A0A915E6R2_9BILA</name>
<feature type="region of interest" description="Disordered" evidence="1">
    <location>
        <begin position="194"/>
        <end position="215"/>
    </location>
</feature>
<evidence type="ECO:0000313" key="2">
    <source>
        <dbReference type="Proteomes" id="UP000887574"/>
    </source>
</evidence>
<protein>
    <submittedName>
        <fullName evidence="3">Uncharacterized protein</fullName>
    </submittedName>
</protein>
<keyword evidence="2" id="KW-1185">Reference proteome</keyword>
<sequence length="215" mass="23643">MVWAAFSSLGKLEPDFISTKIDAREYQEVLSYSLMPYLHSPSRQKLVYQQDNAGVHVSRNRRRSDPHGPAFSRPKPYGEPLGIMVRHIFNDGKQYDKEAQLMRAIPKAWNEIQPGLIQNGMSSSYGGGLDPGYASCNSPLDNNTSSSSCGSRKSSTASDQLPVFHLNNQSGYHMADMSPGMQAAYSATTNFSANQSNYSSSGSSSAEFAFEEYRG</sequence>
<dbReference type="Gene3D" id="3.30.420.10">
    <property type="entry name" value="Ribonuclease H-like superfamily/Ribonuclease H"/>
    <property type="match status" value="1"/>
</dbReference>
<accession>A0A915E6R2</accession>
<dbReference type="GO" id="GO:0003676">
    <property type="term" value="F:nucleic acid binding"/>
    <property type="evidence" value="ECO:0007669"/>
    <property type="project" value="InterPro"/>
</dbReference>
<dbReference type="InterPro" id="IPR036397">
    <property type="entry name" value="RNaseH_sf"/>
</dbReference>
<dbReference type="WBParaSite" id="jg3152">
    <property type="protein sequence ID" value="jg3152"/>
    <property type="gene ID" value="jg3152"/>
</dbReference>
<feature type="compositionally biased region" description="Low complexity" evidence="1">
    <location>
        <begin position="194"/>
        <end position="208"/>
    </location>
</feature>
<evidence type="ECO:0000256" key="1">
    <source>
        <dbReference type="SAM" id="MobiDB-lite"/>
    </source>
</evidence>
<dbReference type="Proteomes" id="UP000887574">
    <property type="component" value="Unplaced"/>
</dbReference>
<evidence type="ECO:0000313" key="3">
    <source>
        <dbReference type="WBParaSite" id="jg3152"/>
    </source>
</evidence>